<keyword evidence="1" id="KW-0472">Membrane</keyword>
<dbReference type="eggNOG" id="ENOG5033K8I">
    <property type="taxonomic scope" value="Bacteria"/>
</dbReference>
<feature type="transmembrane region" description="Helical" evidence="1">
    <location>
        <begin position="99"/>
        <end position="120"/>
    </location>
</feature>
<evidence type="ECO:0000313" key="3">
    <source>
        <dbReference type="Proteomes" id="UP000000378"/>
    </source>
</evidence>
<dbReference type="HOGENOM" id="CLU_149197_1_0_9"/>
<proteinExistence type="predicted"/>
<accession>D7CMR2</accession>
<evidence type="ECO:0000256" key="1">
    <source>
        <dbReference type="SAM" id="Phobius"/>
    </source>
</evidence>
<feature type="transmembrane region" description="Helical" evidence="1">
    <location>
        <begin position="72"/>
        <end position="93"/>
    </location>
</feature>
<name>D7CMR2_SYNLT</name>
<feature type="transmembrane region" description="Helical" evidence="1">
    <location>
        <begin position="12"/>
        <end position="33"/>
    </location>
</feature>
<reference evidence="2 3" key="2">
    <citation type="journal article" date="2010" name="Stand. Genomic Sci.">
        <title>Complete genome sequence of Syntrophothermus lipocalidus type strain (TGB-C1).</title>
        <authorList>
            <person name="Djao O.D."/>
            <person name="Zhang X."/>
            <person name="Lucas S."/>
            <person name="Lapidus A."/>
            <person name="Del Rio T.G."/>
            <person name="Nolan M."/>
            <person name="Tice H."/>
            <person name="Cheng J.F."/>
            <person name="Han C."/>
            <person name="Tapia R."/>
            <person name="Goodwin L."/>
            <person name="Pitluck S."/>
            <person name="Liolios K."/>
            <person name="Ivanova N."/>
            <person name="Mavromatis K."/>
            <person name="Mikhailova N."/>
            <person name="Ovchinnikova G."/>
            <person name="Pati A."/>
            <person name="Brambilla E."/>
            <person name="Chen A."/>
            <person name="Palaniappan K."/>
            <person name="Land M."/>
            <person name="Hauser L."/>
            <person name="Chang Y.J."/>
            <person name="Jeffries C.D."/>
            <person name="Rohde M."/>
            <person name="Sikorski J."/>
            <person name="Spring S."/>
            <person name="Goker M."/>
            <person name="Detter J.C."/>
            <person name="Woyke T."/>
            <person name="Bristow J."/>
            <person name="Eisen J.A."/>
            <person name="Markowitz V."/>
            <person name="Hugenholtz P."/>
            <person name="Kyrpides N.C."/>
            <person name="Klenk H.P."/>
        </authorList>
    </citation>
    <scope>NUCLEOTIDE SEQUENCE [LARGE SCALE GENOMIC DNA]</scope>
    <source>
        <strain evidence="3">DSM 12680 / TGB-C1</strain>
    </source>
</reference>
<sequence>MAIMKSVELKGLLLTCTVAAVLGALVAAIVYFSPLKETTLAPLVNLVLIIAVFVGGSYVAKTRGSRGLIGGITLGIMFFVVMFVLTLIFSPSLPGFKSFLQHLCICLIAGGLGGIFGIGLSS</sequence>
<dbReference type="AlphaFoldDB" id="D7CMR2"/>
<dbReference type="KEGG" id="slp:Slip_1224"/>
<keyword evidence="3" id="KW-1185">Reference proteome</keyword>
<dbReference type="Proteomes" id="UP000000378">
    <property type="component" value="Chromosome"/>
</dbReference>
<feature type="transmembrane region" description="Helical" evidence="1">
    <location>
        <begin position="39"/>
        <end position="60"/>
    </location>
</feature>
<dbReference type="NCBIfam" id="TIGR04086">
    <property type="entry name" value="TIGR04086_membr"/>
    <property type="match status" value="1"/>
</dbReference>
<organism evidence="2 3">
    <name type="scientific">Syntrophothermus lipocalidus (strain DSM 12680 / TGB-C1)</name>
    <dbReference type="NCBI Taxonomy" id="643648"/>
    <lineage>
        <taxon>Bacteria</taxon>
        <taxon>Bacillati</taxon>
        <taxon>Bacillota</taxon>
        <taxon>Clostridia</taxon>
        <taxon>Eubacteriales</taxon>
        <taxon>Syntrophomonadaceae</taxon>
        <taxon>Syntrophothermus</taxon>
    </lineage>
</organism>
<dbReference type="STRING" id="643648.Slip_1224"/>
<protein>
    <recommendedName>
        <fullName evidence="4">TIGR04086 family membrane protein</fullName>
    </recommendedName>
</protein>
<gene>
    <name evidence="2" type="ordered locus">Slip_1224</name>
</gene>
<dbReference type="EMBL" id="CP002048">
    <property type="protein sequence ID" value="ADI01997.1"/>
    <property type="molecule type" value="Genomic_DNA"/>
</dbReference>
<reference evidence="3" key="1">
    <citation type="journal article" date="2010" name="Stand. Genomic Sci.">
        <title>Complete genome sequence of Syntrophothermus lipocalidus type strain (TGB-C1T).</title>
        <authorList>
            <consortium name="US DOE Joint Genome Institute (JGI-PGF)"/>
            <person name="Djao O."/>
            <person name="Zhang X."/>
            <person name="Lucas S."/>
            <person name="Lapidus A."/>
            <person name="Glavina Del Rio T."/>
            <person name="Nolan M."/>
            <person name="Tice H."/>
            <person name="Cheng J."/>
            <person name="Han C."/>
            <person name="Tapia R."/>
            <person name="Goodwin L."/>
            <person name="Pitluck S."/>
            <person name="Liolios K."/>
            <person name="Ivanova N."/>
            <person name="Mavromatis K."/>
            <person name="Mikhailova N."/>
            <person name="Ovchinnikova G."/>
            <person name="Pati A."/>
            <person name="Brambilla E."/>
            <person name="Chen A."/>
            <person name="Palaniappan K."/>
            <person name="Land M."/>
            <person name="Hauser L."/>
            <person name="Chang Y."/>
            <person name="Jeffries C."/>
            <person name="Rohde M."/>
            <person name="Sikorski J."/>
            <person name="Spring S."/>
            <person name="Goker M."/>
            <person name="Detter J."/>
            <person name="Woyke T."/>
            <person name="Bristow J."/>
            <person name="Eisen J."/>
            <person name="Markowitz V."/>
            <person name="Hugenholtz P."/>
            <person name="Kyrpides N."/>
            <person name="Klenk H."/>
        </authorList>
    </citation>
    <scope>NUCLEOTIDE SEQUENCE [LARGE SCALE GENOMIC DNA]</scope>
    <source>
        <strain evidence="3">DSM 12680 / TGB-C1</strain>
    </source>
</reference>
<dbReference type="InterPro" id="IPR023804">
    <property type="entry name" value="DUF3792_TM"/>
</dbReference>
<dbReference type="Pfam" id="PF12670">
    <property type="entry name" value="DUF3792"/>
    <property type="match status" value="1"/>
</dbReference>
<evidence type="ECO:0008006" key="4">
    <source>
        <dbReference type="Google" id="ProtNLM"/>
    </source>
</evidence>
<dbReference type="OrthoDB" id="2083474at2"/>
<keyword evidence="1" id="KW-1133">Transmembrane helix</keyword>
<keyword evidence="1" id="KW-0812">Transmembrane</keyword>
<evidence type="ECO:0000313" key="2">
    <source>
        <dbReference type="EMBL" id="ADI01997.1"/>
    </source>
</evidence>